<protein>
    <submittedName>
        <fullName evidence="1">Uncharacterized protein</fullName>
    </submittedName>
</protein>
<reference evidence="1" key="1">
    <citation type="submission" date="2021-01" db="EMBL/GenBank/DDBJ databases">
        <title>Modified the classification status of verrucomicrobia.</title>
        <authorList>
            <person name="Feng X."/>
        </authorList>
    </citation>
    <scope>NUCLEOTIDE SEQUENCE</scope>
    <source>
        <strain evidence="1">KCTC 12986</strain>
    </source>
</reference>
<evidence type="ECO:0000313" key="1">
    <source>
        <dbReference type="EMBL" id="MBK1833048.1"/>
    </source>
</evidence>
<keyword evidence="2" id="KW-1185">Reference proteome</keyword>
<dbReference type="AlphaFoldDB" id="A0A934RLI6"/>
<dbReference type="SUPFAM" id="SSF116734">
    <property type="entry name" value="DNA methylase specificity domain"/>
    <property type="match status" value="1"/>
</dbReference>
<accession>A0A934RLI6</accession>
<gene>
    <name evidence="1" type="ORF">JIN78_03160</name>
</gene>
<proteinExistence type="predicted"/>
<evidence type="ECO:0000313" key="2">
    <source>
        <dbReference type="Proteomes" id="UP000604083"/>
    </source>
</evidence>
<comment type="caution">
    <text evidence="1">The sequence shown here is derived from an EMBL/GenBank/DDBJ whole genome shotgun (WGS) entry which is preliminary data.</text>
</comment>
<dbReference type="Proteomes" id="UP000604083">
    <property type="component" value="Unassembled WGS sequence"/>
</dbReference>
<dbReference type="RefSeq" id="WP_200390479.1">
    <property type="nucleotide sequence ID" value="NZ_JAENIO010000005.1"/>
</dbReference>
<sequence>MPSLNKSTPKHIAKPEAAAFQEIKVLGWIPGRMGNKRLSSEYIRQWTESKMDDIKRAAGRSTFAENSKKAFRPFEIVALSQSVAAAYTETTGAIYDKILDGVSVSQSLTKLRDTILPKLISGELGIFDSKQLTKETLT</sequence>
<name>A0A934RLI6_9BACT</name>
<organism evidence="1 2">
    <name type="scientific">Roseibacillus ishigakijimensis</name>
    <dbReference type="NCBI Taxonomy" id="454146"/>
    <lineage>
        <taxon>Bacteria</taxon>
        <taxon>Pseudomonadati</taxon>
        <taxon>Verrucomicrobiota</taxon>
        <taxon>Verrucomicrobiia</taxon>
        <taxon>Verrucomicrobiales</taxon>
        <taxon>Verrucomicrobiaceae</taxon>
        <taxon>Roseibacillus</taxon>
    </lineage>
</organism>
<dbReference type="EMBL" id="JAENIO010000005">
    <property type="protein sequence ID" value="MBK1833048.1"/>
    <property type="molecule type" value="Genomic_DNA"/>
</dbReference>